<comment type="caution">
    <text evidence="1">The sequence shown here is derived from an EMBL/GenBank/DDBJ whole genome shotgun (WGS) entry which is preliminary data.</text>
</comment>
<evidence type="ECO:0000313" key="1">
    <source>
        <dbReference type="EMBL" id="KAH8000496.1"/>
    </source>
</evidence>
<dbReference type="Proteomes" id="UP000827872">
    <property type="component" value="Linkage Group LG05"/>
</dbReference>
<keyword evidence="2" id="KW-1185">Reference proteome</keyword>
<reference evidence="1" key="1">
    <citation type="submission" date="2021-08" db="EMBL/GenBank/DDBJ databases">
        <title>The first chromosome-level gecko genome reveals the dynamic sex chromosomes of Neotropical dwarf geckos (Sphaerodactylidae: Sphaerodactylus).</title>
        <authorList>
            <person name="Pinto B.J."/>
            <person name="Keating S.E."/>
            <person name="Gamble T."/>
        </authorList>
    </citation>
    <scope>NUCLEOTIDE SEQUENCE</scope>
    <source>
        <strain evidence="1">TG3544</strain>
    </source>
</reference>
<dbReference type="EMBL" id="CM037618">
    <property type="protein sequence ID" value="KAH8000496.1"/>
    <property type="molecule type" value="Genomic_DNA"/>
</dbReference>
<protein>
    <submittedName>
        <fullName evidence="1">Uncharacterized protein</fullName>
    </submittedName>
</protein>
<sequence>MGSSHCLHRGMQTGQKGEWISLSHLQPILPVVCRKGLRQSLSSTIMVNRNHVTEEKTTDQKEKKIYQLSWEHGFKDHLSNKVVFSVLSGIMYILPWLILKTKWKLSSLLFAFETSDTSSNLSIED</sequence>
<evidence type="ECO:0000313" key="2">
    <source>
        <dbReference type="Proteomes" id="UP000827872"/>
    </source>
</evidence>
<accession>A0ACB8F5V2</accession>
<name>A0ACB8F5V2_9SAUR</name>
<gene>
    <name evidence="1" type="ORF">K3G42_025845</name>
</gene>
<proteinExistence type="predicted"/>
<organism evidence="1 2">
    <name type="scientific">Sphaerodactylus townsendi</name>
    <dbReference type="NCBI Taxonomy" id="933632"/>
    <lineage>
        <taxon>Eukaryota</taxon>
        <taxon>Metazoa</taxon>
        <taxon>Chordata</taxon>
        <taxon>Craniata</taxon>
        <taxon>Vertebrata</taxon>
        <taxon>Euteleostomi</taxon>
        <taxon>Lepidosauria</taxon>
        <taxon>Squamata</taxon>
        <taxon>Bifurcata</taxon>
        <taxon>Gekkota</taxon>
        <taxon>Sphaerodactylidae</taxon>
        <taxon>Sphaerodactylus</taxon>
    </lineage>
</organism>